<evidence type="ECO:0000313" key="1">
    <source>
        <dbReference type="EMBL" id="RKH64801.1"/>
    </source>
</evidence>
<sequence length="141" mass="14990">MKRAVLLGMCCALFGACGEEGAVGMDAGVEDAGWPMGSVELNISMGEDPCPVATATVTMNAGDPSRPVPSIGPLPLNVRDGVIQGTTFIDVYASQAWWVQVHAYDSNGVNVCWGQDPFMTVYEGRVTRVDIEVGCLWPHCP</sequence>
<dbReference type="AlphaFoldDB" id="A0A3A8QB43"/>
<protein>
    <recommendedName>
        <fullName evidence="3">Lipoprotein</fullName>
    </recommendedName>
</protein>
<accession>A0A3A8QB43</accession>
<dbReference type="PROSITE" id="PS51257">
    <property type="entry name" value="PROKAR_LIPOPROTEIN"/>
    <property type="match status" value="1"/>
</dbReference>
<proteinExistence type="predicted"/>
<dbReference type="EMBL" id="RAWM01000079">
    <property type="protein sequence ID" value="RKH64801.1"/>
    <property type="molecule type" value="Genomic_DNA"/>
</dbReference>
<evidence type="ECO:0000313" key="2">
    <source>
        <dbReference type="Proteomes" id="UP000282656"/>
    </source>
</evidence>
<gene>
    <name evidence="1" type="ORF">D7X96_25100</name>
</gene>
<keyword evidence="2" id="KW-1185">Reference proteome</keyword>
<name>A0A3A8QB43_9BACT</name>
<reference evidence="2" key="1">
    <citation type="submission" date="2018-09" db="EMBL/GenBank/DDBJ databases">
        <authorList>
            <person name="Livingstone P.G."/>
            <person name="Whitworth D.E."/>
        </authorList>
    </citation>
    <scope>NUCLEOTIDE SEQUENCE [LARGE SCALE GENOMIC DNA]</scope>
    <source>
        <strain evidence="2">AB047A</strain>
    </source>
</reference>
<comment type="caution">
    <text evidence="1">The sequence shown here is derived from an EMBL/GenBank/DDBJ whole genome shotgun (WGS) entry which is preliminary data.</text>
</comment>
<dbReference type="RefSeq" id="WP_121770903.1">
    <property type="nucleotide sequence ID" value="NZ_RAWM01000079.1"/>
</dbReference>
<dbReference type="Proteomes" id="UP000282656">
    <property type="component" value="Unassembled WGS sequence"/>
</dbReference>
<evidence type="ECO:0008006" key="3">
    <source>
        <dbReference type="Google" id="ProtNLM"/>
    </source>
</evidence>
<organism evidence="1 2">
    <name type="scientific">Corallococcus interemptor</name>
    <dbReference type="NCBI Taxonomy" id="2316720"/>
    <lineage>
        <taxon>Bacteria</taxon>
        <taxon>Pseudomonadati</taxon>
        <taxon>Myxococcota</taxon>
        <taxon>Myxococcia</taxon>
        <taxon>Myxococcales</taxon>
        <taxon>Cystobacterineae</taxon>
        <taxon>Myxococcaceae</taxon>
        <taxon>Corallococcus</taxon>
    </lineage>
</organism>